<evidence type="ECO:0000313" key="1">
    <source>
        <dbReference type="EMBL" id="SEK04322.1"/>
    </source>
</evidence>
<dbReference type="EMBL" id="FNYV01000016">
    <property type="protein sequence ID" value="SEK04322.1"/>
    <property type="molecule type" value="Genomic_DNA"/>
</dbReference>
<dbReference type="AlphaFoldDB" id="A0A1H7DX97"/>
<dbReference type="Proteomes" id="UP000198707">
    <property type="component" value="Unassembled WGS sequence"/>
</dbReference>
<organism evidence="1 2">
    <name type="scientific">Micromonospora phaseoli</name>
    <dbReference type="NCBI Taxonomy" id="1144548"/>
    <lineage>
        <taxon>Bacteria</taxon>
        <taxon>Bacillati</taxon>
        <taxon>Actinomycetota</taxon>
        <taxon>Actinomycetes</taxon>
        <taxon>Micromonosporales</taxon>
        <taxon>Micromonosporaceae</taxon>
        <taxon>Micromonospora</taxon>
    </lineage>
</organism>
<sequence>MVVGYRARVRLLTRIHIFAVAAQVERVDEAGLRAYVDDVVNLGLGRKGQWRGLQSGVIVLPILVTESVDSAAVALTQKAYRLNVNGFAAMAQPAVVDVKAGKVWTFRGTRLWGYAFNSLVKQLYQAYLPEPVTT</sequence>
<protein>
    <submittedName>
        <fullName evidence="1">Uncharacterized protein</fullName>
    </submittedName>
</protein>
<name>A0A1H7DX97_9ACTN</name>
<evidence type="ECO:0000313" key="2">
    <source>
        <dbReference type="Proteomes" id="UP000198707"/>
    </source>
</evidence>
<keyword evidence="2" id="KW-1185">Reference proteome</keyword>
<reference evidence="2" key="1">
    <citation type="submission" date="2016-10" db="EMBL/GenBank/DDBJ databases">
        <authorList>
            <person name="Varghese N."/>
            <person name="Submissions S."/>
        </authorList>
    </citation>
    <scope>NUCLEOTIDE SEQUENCE [LARGE SCALE GENOMIC DNA]</scope>
    <source>
        <strain evidence="2">CGMCC 4.7038</strain>
    </source>
</reference>
<proteinExistence type="predicted"/>
<gene>
    <name evidence="1" type="ORF">SAMN05443287_11690</name>
</gene>
<accession>A0A1H7DX97</accession>